<evidence type="ECO:0000313" key="5">
    <source>
        <dbReference type="Proteomes" id="UP000579558"/>
    </source>
</evidence>
<feature type="region of interest" description="Disordered" evidence="1">
    <location>
        <begin position="109"/>
        <end position="227"/>
    </location>
</feature>
<feature type="compositionally biased region" description="Basic and acidic residues" evidence="1">
    <location>
        <begin position="247"/>
        <end position="256"/>
    </location>
</feature>
<feature type="compositionally biased region" description="Basic and acidic residues" evidence="1">
    <location>
        <begin position="1106"/>
        <end position="1121"/>
    </location>
</feature>
<feature type="non-terminal residue" evidence="4">
    <location>
        <position position="1"/>
    </location>
</feature>
<keyword evidence="5" id="KW-1185">Reference proteome</keyword>
<dbReference type="Pfam" id="PF23314">
    <property type="entry name" value="TASOR_alpha-beta"/>
    <property type="match status" value="1"/>
</dbReference>
<dbReference type="OrthoDB" id="5960959at2759"/>
<feature type="region of interest" description="Disordered" evidence="1">
    <location>
        <begin position="1371"/>
        <end position="1463"/>
    </location>
</feature>
<feature type="compositionally biased region" description="Polar residues" evidence="1">
    <location>
        <begin position="910"/>
        <end position="920"/>
    </location>
</feature>
<dbReference type="GO" id="GO:0005654">
    <property type="term" value="C:nucleoplasm"/>
    <property type="evidence" value="ECO:0007669"/>
    <property type="project" value="TreeGrafter"/>
</dbReference>
<feature type="region of interest" description="Disordered" evidence="1">
    <location>
        <begin position="247"/>
        <end position="350"/>
    </location>
</feature>
<feature type="compositionally biased region" description="Low complexity" evidence="1">
    <location>
        <begin position="686"/>
        <end position="702"/>
    </location>
</feature>
<organism evidence="4 5">
    <name type="scientific">Notiomystis cincta</name>
    <dbReference type="NCBI Taxonomy" id="366454"/>
    <lineage>
        <taxon>Eukaryota</taxon>
        <taxon>Metazoa</taxon>
        <taxon>Chordata</taxon>
        <taxon>Craniata</taxon>
        <taxon>Vertebrata</taxon>
        <taxon>Euteleostomi</taxon>
        <taxon>Archelosauria</taxon>
        <taxon>Archosauria</taxon>
        <taxon>Dinosauria</taxon>
        <taxon>Saurischia</taxon>
        <taxon>Theropoda</taxon>
        <taxon>Coelurosauria</taxon>
        <taxon>Aves</taxon>
        <taxon>Neognathae</taxon>
        <taxon>Neoaves</taxon>
        <taxon>Telluraves</taxon>
        <taxon>Australaves</taxon>
        <taxon>Passeriformes</taxon>
        <taxon>Notiomystidae</taxon>
        <taxon>Notiomystis</taxon>
    </lineage>
</organism>
<comment type="caution">
    <text evidence="4">The sequence shown here is derived from an EMBL/GenBank/DDBJ whole genome shotgun (WGS) entry which is preliminary data.</text>
</comment>
<feature type="compositionally biased region" description="Basic and acidic residues" evidence="1">
    <location>
        <begin position="1246"/>
        <end position="1258"/>
    </location>
</feature>
<feature type="region of interest" description="Disordered" evidence="1">
    <location>
        <begin position="39"/>
        <end position="82"/>
    </location>
</feature>
<evidence type="ECO:0000259" key="3">
    <source>
        <dbReference type="Pfam" id="PF24630"/>
    </source>
</evidence>
<dbReference type="PANTHER" id="PTHR16207:SF10">
    <property type="entry name" value="PROTEIN TASOR 2"/>
    <property type="match status" value="1"/>
</dbReference>
<feature type="compositionally biased region" description="Basic and acidic residues" evidence="1">
    <location>
        <begin position="184"/>
        <end position="196"/>
    </location>
</feature>
<dbReference type="EMBL" id="VZRX01015184">
    <property type="protein sequence ID" value="NWX33422.1"/>
    <property type="molecule type" value="Genomic_DNA"/>
</dbReference>
<feature type="compositionally biased region" description="Acidic residues" evidence="1">
    <location>
        <begin position="1018"/>
        <end position="1033"/>
    </location>
</feature>
<dbReference type="PANTHER" id="PTHR16207">
    <property type="entry name" value="SET DOMAIN-CONTAINING PROTEIN"/>
    <property type="match status" value="1"/>
</dbReference>
<dbReference type="InterPro" id="IPR056242">
    <property type="entry name" value="PIN_TASOR"/>
</dbReference>
<feature type="region of interest" description="Disordered" evidence="1">
    <location>
        <begin position="898"/>
        <end position="1339"/>
    </location>
</feature>
<gene>
    <name evidence="4" type="primary">Fam208b_0</name>
    <name evidence="4" type="ORF">NOTCIN_R01302</name>
</gene>
<feature type="compositionally biased region" description="Polar residues" evidence="1">
    <location>
        <begin position="1169"/>
        <end position="1186"/>
    </location>
</feature>
<feature type="domain" description="TASOR PIN" evidence="3">
    <location>
        <begin position="1952"/>
        <end position="2092"/>
    </location>
</feature>
<dbReference type="GO" id="GO:0045814">
    <property type="term" value="P:negative regulation of gene expression, epigenetic"/>
    <property type="evidence" value="ECO:0007669"/>
    <property type="project" value="InterPro"/>
</dbReference>
<protein>
    <submittedName>
        <fullName evidence="4">F208B protein</fullName>
    </submittedName>
</protein>
<dbReference type="Pfam" id="PF24630">
    <property type="entry name" value="PIN_TASOR"/>
    <property type="match status" value="1"/>
</dbReference>
<feature type="compositionally biased region" description="Polar residues" evidence="1">
    <location>
        <begin position="1589"/>
        <end position="1603"/>
    </location>
</feature>
<evidence type="ECO:0000256" key="1">
    <source>
        <dbReference type="SAM" id="MobiDB-lite"/>
    </source>
</evidence>
<feature type="domain" description="TASOR alpha/beta" evidence="2">
    <location>
        <begin position="1855"/>
        <end position="1948"/>
    </location>
</feature>
<evidence type="ECO:0000259" key="2">
    <source>
        <dbReference type="Pfam" id="PF23314"/>
    </source>
</evidence>
<feature type="compositionally biased region" description="Polar residues" evidence="1">
    <location>
        <begin position="43"/>
        <end position="52"/>
    </location>
</feature>
<feature type="compositionally biased region" description="Polar residues" evidence="1">
    <location>
        <begin position="932"/>
        <end position="941"/>
    </location>
</feature>
<dbReference type="InterPro" id="IPR056243">
    <property type="entry name" value="TASOR_ab_dom"/>
</dbReference>
<feature type="compositionally biased region" description="Basic and acidic residues" evidence="1">
    <location>
        <begin position="1739"/>
        <end position="1748"/>
    </location>
</feature>
<feature type="compositionally biased region" description="Basic and acidic residues" evidence="1">
    <location>
        <begin position="264"/>
        <end position="280"/>
    </location>
</feature>
<feature type="compositionally biased region" description="Basic and acidic residues" evidence="1">
    <location>
        <begin position="1509"/>
        <end position="1523"/>
    </location>
</feature>
<feature type="compositionally biased region" description="Low complexity" evidence="1">
    <location>
        <begin position="204"/>
        <end position="218"/>
    </location>
</feature>
<feature type="compositionally biased region" description="Basic and acidic residues" evidence="1">
    <location>
        <begin position="1005"/>
        <end position="1017"/>
    </location>
</feature>
<proteinExistence type="predicted"/>
<feature type="compositionally biased region" description="Polar residues" evidence="1">
    <location>
        <begin position="427"/>
        <end position="436"/>
    </location>
</feature>
<accession>A0A7K6VEB6</accession>
<feature type="region of interest" description="Disordered" evidence="1">
    <location>
        <begin position="500"/>
        <end position="529"/>
    </location>
</feature>
<dbReference type="InterPro" id="IPR046432">
    <property type="entry name" value="TASOR"/>
</dbReference>
<feature type="compositionally biased region" description="Polar residues" evidence="1">
    <location>
        <begin position="300"/>
        <end position="332"/>
    </location>
</feature>
<feature type="compositionally biased region" description="Basic and acidic residues" evidence="1">
    <location>
        <begin position="412"/>
        <end position="422"/>
    </location>
</feature>
<evidence type="ECO:0000313" key="4">
    <source>
        <dbReference type="EMBL" id="NWX33422.1"/>
    </source>
</evidence>
<feature type="region of interest" description="Disordered" evidence="1">
    <location>
        <begin position="1694"/>
        <end position="1757"/>
    </location>
</feature>
<feature type="non-terminal residue" evidence="4">
    <location>
        <position position="2102"/>
    </location>
</feature>
<feature type="compositionally biased region" description="Low complexity" evidence="1">
    <location>
        <begin position="745"/>
        <end position="755"/>
    </location>
</feature>
<reference evidence="4 5" key="1">
    <citation type="submission" date="2019-09" db="EMBL/GenBank/DDBJ databases">
        <title>Bird 10,000 Genomes (B10K) Project - Family phase.</title>
        <authorList>
            <person name="Zhang G."/>
        </authorList>
    </citation>
    <scope>NUCLEOTIDE SEQUENCE [LARGE SCALE GENOMIC DNA]</scope>
    <source>
        <strain evidence="4">B10K-DU-029-75</strain>
    </source>
</reference>
<feature type="region of interest" description="Disordered" evidence="1">
    <location>
        <begin position="390"/>
        <end position="462"/>
    </location>
</feature>
<feature type="region of interest" description="Disordered" evidence="1">
    <location>
        <begin position="1480"/>
        <end position="1528"/>
    </location>
</feature>
<dbReference type="Proteomes" id="UP000579558">
    <property type="component" value="Unassembled WGS sequence"/>
</dbReference>
<feature type="region of interest" description="Disordered" evidence="1">
    <location>
        <begin position="675"/>
        <end position="761"/>
    </location>
</feature>
<sequence length="2102" mass="227030">SDLSLRIASVLPGLRYALRKAANSSRNDSPRIKEHLQEYAKLQENSQPTPGRNSDVPVPSLLPPSEDEAARPSQRLPERSLSQLRRYLSDPGSFTLGMSAALECLSRAAPSPGGNSGAHPGNSSSGAAQDRAPPDGAAGMPEESEAPDPAAELGFPKDVSSPSRARRKSSRILGRNPSPLKAHPGKDDGRNREAAKKKLNVAFSSPKKSGSGSNSNEPMLKLANLQLPHGRKRGAEVLAAEIVHKSQCEHAEKESSAPDGPGLEAKRPKTLENPDVKKIPVVESDTGSIPGEKPGKSKTPKSLENSTSKPVGNKQTESEPSSHLPSEASSQFHGAESQRNEVYPTGIPSVGFAVQGDNCEPHALNLLADLALGSCIPAFIPKDCGVIPASCSPSRDSREQQSPSKPKSPRVASDHKYHMADRHGKKATSTSRVSPNQPLPEKTDSNCLASPPREKSSGIFHRSCGNPNLSTFWALPPRQAPEAAEVNKHSIIAAEHSYASPVPEHPRKHPNPKGNPSPGPAPSRNGTRNAPALVGKVLPFWHQQSGPSEPSRSSARIKEDFAKRHTVSISGNSMKVTCLWEEEYFFHLDSRYTSDSLEKSVIRALHGPWDPDLPDDVEGMKLILHMWVALFYRKPSKLLSSSRKVVEHSNPRKFVSISSSGGFLELSDDSQDCFGFETCPADSGSDPDQTPSSSLDPSTPSQGASQPEKSPADSQTDADGSAGAVDSTVSSSSGELPCGEEEEPSSTSCPESLSLQDEARESLSLRDEARGSLNVGGREPELVPEEHARDVSVIPAVSLGSGASEARFSSWRSRVFQEEWSRCACGVSRDPGAATASLGIPAQPLPTLPARNPKLKRFKCQAQSPINLWIVFFQEEPVKEDPLDARITPILSEELSCSGDSPAGLGMENPGSQTPNSSAAPWTDPPCVLQENGDQQENQWEAGSGSGPGPPEDGERMGGAGHSLEAEDGSWAAGADPQPASDSMPLEASPGIAEPGGASEEGEEFREPSEPSEKEEREVEEEKGENEELEDESSFLGPLPDPWDAPATPDSETNGAGVASPAEVGSPHSDSEELLFPPDPSLVSEAQPDSLTDSPGPAGDTLGNGLERKIRDRAPSAERWEPAGSTARPESPRGQGVTLTLSADSSSLCLTSPDGSIDPWAAPEDQPMDSIQSPSQSDLGRSSCFSQVCGDDADPDLNSLDTEESNQGGSGVLVEEQHGSSTEELDGPMGAGDGQDSPLDYTDIGDNSRAEEREEFSRAENSPGNDMTSMEMEPELPLHHHHLESEPSSSIRKGNSAIKELPRQQQSFPSFPRIHRDSAPGSPPGAGDSNPGVPAVPSRRESVLCRLWKPCREGGAAQVSVAAWSLDGSLNPSCSQEVVRAPCSPGDVPAEPGSAPPSPCDPWEDPEGAEPGSPFPETLPGMLPPTPDSARWSGSCGSPGSLREEPIPPEDLEGGSIPSPAPFPAGECLLCEPWAVCEHHPKGSQAFPDPSAEVGEGEIPASPIPGSPLDEHRDPFGESRELSDTEDISDALPREWQLPGQARHEGLAFEDPLENSFGDSDQEYFEGNSQSPLPVRSSCIMRSTDAAGTRTNWDSSSGSSVPTEEQGEDWDRGIPRDFGRFVVTRQCQERMEHFQPPKRRSHRARESHLFRSLMGAWRDFEEITQNTLDMECLRFHYKLKQILRNGKPPFSTSKSIFPKDFSPRDAPIPLSPRSRSPLQVTIPPSDAWPGELRSRRHGWHGDTWDTRRARSRARSRDHRAPFHLGKLRYDHEPPASRGSIALILDEYSEFQRVVLSRAEAGGEGPAQGEAGNARLGMGQPGRTGAFQGVAFQGMITELRGALRSHLRRVAAAGQPGMFYLLETGKEPFFDRVKAVLKAEGFVRTEPPSFCGAQRRDSERLLVIVRNEDISSHIHTVPSLLELKRCPRVVFAGVDDPEDVTADTFQELFQAGGFVVSDEELLERITLGQLKEVVKVLEQLSRNGRWKWLLHHRESKKLRGDLRADADSRRKRLLLRWCQGAELLEPLPFHGCDSAAAPESRRVQCLLQLQVQHIRARFAVYLTENSSSSSREILESKGILVADITTFLQTVQKVAAPFRRSYW</sequence>
<feature type="compositionally biased region" description="Polar residues" evidence="1">
    <location>
        <begin position="703"/>
        <end position="718"/>
    </location>
</feature>
<name>A0A7K6VEB6_9PASS</name>
<feature type="compositionally biased region" description="Polar residues" evidence="1">
    <location>
        <begin position="1137"/>
        <end position="1154"/>
    </location>
</feature>
<feature type="region of interest" description="Disordered" evidence="1">
    <location>
        <begin position="1551"/>
        <end position="1615"/>
    </location>
</feature>